<evidence type="ECO:0000256" key="5">
    <source>
        <dbReference type="ARBA" id="ARBA00023136"/>
    </source>
</evidence>
<name>A0A0C4E0P5_MAGP6</name>
<comment type="subcellular location">
    <subcellularLocation>
        <location evidence="1">Membrane</location>
    </subcellularLocation>
</comment>
<evidence type="ECO:0000313" key="10">
    <source>
        <dbReference type="Proteomes" id="UP000011715"/>
    </source>
</evidence>
<reference evidence="9" key="5">
    <citation type="submission" date="2015-06" db="UniProtKB">
        <authorList>
            <consortium name="EnsemblFungi"/>
        </authorList>
    </citation>
    <scope>IDENTIFICATION</scope>
    <source>
        <strain evidence="9">ATCC 64411</strain>
    </source>
</reference>
<evidence type="ECO:0000256" key="6">
    <source>
        <dbReference type="SAM" id="MobiDB-lite"/>
    </source>
</evidence>
<reference evidence="10" key="1">
    <citation type="submission" date="2010-05" db="EMBL/GenBank/DDBJ databases">
        <title>The genome sequence of Magnaporthe poae strain ATCC 64411.</title>
        <authorList>
            <person name="Ma L.-J."/>
            <person name="Dead R."/>
            <person name="Young S."/>
            <person name="Zeng Q."/>
            <person name="Koehrsen M."/>
            <person name="Alvarado L."/>
            <person name="Berlin A."/>
            <person name="Chapman S.B."/>
            <person name="Chen Z."/>
            <person name="Freedman E."/>
            <person name="Gellesch M."/>
            <person name="Goldberg J."/>
            <person name="Griggs A."/>
            <person name="Gujja S."/>
            <person name="Heilman E.R."/>
            <person name="Heiman D."/>
            <person name="Hepburn T."/>
            <person name="Howarth C."/>
            <person name="Jen D."/>
            <person name="Larson L."/>
            <person name="Mehta T."/>
            <person name="Neiman D."/>
            <person name="Pearson M."/>
            <person name="Roberts A."/>
            <person name="Saif S."/>
            <person name="Shea T."/>
            <person name="Shenoy N."/>
            <person name="Sisk P."/>
            <person name="Stolte C."/>
            <person name="Sykes S."/>
            <person name="Walk T."/>
            <person name="White J."/>
            <person name="Yandava C."/>
            <person name="Haas B."/>
            <person name="Nusbaum C."/>
            <person name="Birren B."/>
        </authorList>
    </citation>
    <scope>NUCLEOTIDE SEQUENCE [LARGE SCALE GENOMIC DNA]</scope>
    <source>
        <strain evidence="10">ATCC 64411 / 73-15</strain>
    </source>
</reference>
<keyword evidence="10" id="KW-1185">Reference proteome</keyword>
<reference evidence="8" key="2">
    <citation type="submission" date="2010-05" db="EMBL/GenBank/DDBJ databases">
        <title>The Genome Sequence of Magnaporthe poae strain ATCC 64411.</title>
        <authorList>
            <consortium name="The Broad Institute Genome Sequencing Platform"/>
            <consortium name="Broad Institute Genome Sequencing Center for Infectious Disease"/>
            <person name="Ma L.-J."/>
            <person name="Dead R."/>
            <person name="Young S."/>
            <person name="Zeng Q."/>
            <person name="Koehrsen M."/>
            <person name="Alvarado L."/>
            <person name="Berlin A."/>
            <person name="Chapman S.B."/>
            <person name="Chen Z."/>
            <person name="Freedman E."/>
            <person name="Gellesch M."/>
            <person name="Goldberg J."/>
            <person name="Griggs A."/>
            <person name="Gujja S."/>
            <person name="Heilman E.R."/>
            <person name="Heiman D."/>
            <person name="Hepburn T."/>
            <person name="Howarth C."/>
            <person name="Jen D."/>
            <person name="Larson L."/>
            <person name="Mehta T."/>
            <person name="Neiman D."/>
            <person name="Pearson M."/>
            <person name="Roberts A."/>
            <person name="Saif S."/>
            <person name="Shea T."/>
            <person name="Shenoy N."/>
            <person name="Sisk P."/>
            <person name="Stolte C."/>
            <person name="Sykes S."/>
            <person name="Walk T."/>
            <person name="White J."/>
            <person name="Yandava C."/>
            <person name="Haas B."/>
            <person name="Nusbaum C."/>
            <person name="Birren B."/>
        </authorList>
    </citation>
    <scope>NUCLEOTIDE SEQUENCE</scope>
    <source>
        <strain evidence="8">ATCC 64411</strain>
    </source>
</reference>
<dbReference type="Pfam" id="PF04884">
    <property type="entry name" value="UVB_sens_prot"/>
    <property type="match status" value="1"/>
</dbReference>
<dbReference type="InterPro" id="IPR054549">
    <property type="entry name" value="UVB_sens_RUS_dom"/>
</dbReference>
<dbReference type="PANTHER" id="PTHR12770">
    <property type="entry name" value="RUS1 FAMILY PROTEIN C16ORF58"/>
    <property type="match status" value="1"/>
</dbReference>
<dbReference type="OMA" id="TAIEPEC"/>
<feature type="region of interest" description="Disordered" evidence="6">
    <location>
        <begin position="435"/>
        <end position="471"/>
    </location>
</feature>
<sequence>MSTRVYDVDQTGNVLCTYDQSGAVGEDDSNLKTEKTHVPLAKAIFYAFLPAGFPHSVTDDYLAYQTYDSLQAFSSSIASLLANRAVLEGLGVGNASQSPTAALVLQILQDTFSRLATILFAHRMGTAIEPECKTYRFMADLFNDASQLLDLLVPVLPFLPKVSVMVTAAILRSLCGVAAGASKASLSAHFAKMGNLAELNAKEASQETVVSLVGMLTGTAVVHMVEDKRAVWCWMIVLIAVHLTMNYRAVRCVKMLTLNRQRATIVFREFLETGKVLTPGQVAARESILRNGRGNLSSKSDDYHGYCEFGSYGDVMNWRPWAYDRYVFESDEYYMGIWHWRSNFHVRIAMKEGCRGGGANGPLLAWFDAVAHAYHFDSALEDGLGSHTEHAGPAGYVTPETKESVLAALRACGWDVEDGQLEIRSPIRVRTVDSKKVPSALPPLEKEPLPPYHGTPTSGPYHAIPQEVKHD</sequence>
<protein>
    <recommendedName>
        <fullName evidence="7">Protein root UVB sensitive/RUS domain-containing protein</fullName>
    </recommendedName>
</protein>
<evidence type="ECO:0000313" key="8">
    <source>
        <dbReference type="EMBL" id="KLU86919.1"/>
    </source>
</evidence>
<reference evidence="9" key="4">
    <citation type="journal article" date="2015" name="G3 (Bethesda)">
        <title>Genome sequences of three phytopathogenic species of the Magnaporthaceae family of fungi.</title>
        <authorList>
            <person name="Okagaki L.H."/>
            <person name="Nunes C.C."/>
            <person name="Sailsbery J."/>
            <person name="Clay B."/>
            <person name="Brown D."/>
            <person name="John T."/>
            <person name="Oh Y."/>
            <person name="Young N."/>
            <person name="Fitzgerald M."/>
            <person name="Haas B.J."/>
            <person name="Zeng Q."/>
            <person name="Young S."/>
            <person name="Adiconis X."/>
            <person name="Fan L."/>
            <person name="Levin J.Z."/>
            <person name="Mitchell T.K."/>
            <person name="Okubara P.A."/>
            <person name="Farman M.L."/>
            <person name="Kohn L.M."/>
            <person name="Birren B."/>
            <person name="Ma L.-J."/>
            <person name="Dean R.A."/>
        </authorList>
    </citation>
    <scope>NUCLEOTIDE SEQUENCE</scope>
    <source>
        <strain evidence="9">ATCC 64411 / 73-15</strain>
    </source>
</reference>
<keyword evidence="4" id="KW-1133">Transmembrane helix</keyword>
<accession>A0A0C4E0P5</accession>
<dbReference type="Proteomes" id="UP000011715">
    <property type="component" value="Unassembled WGS sequence"/>
</dbReference>
<keyword evidence="3" id="KW-0812">Transmembrane</keyword>
<dbReference type="EMBL" id="GL876970">
    <property type="protein sequence ID" value="KLU86919.1"/>
    <property type="molecule type" value="Genomic_DNA"/>
</dbReference>
<feature type="domain" description="Protein root UVB sensitive/RUS" evidence="7">
    <location>
        <begin position="37"/>
        <end position="273"/>
    </location>
</feature>
<dbReference type="EMBL" id="ADBL01001417">
    <property type="status" value="NOT_ANNOTATED_CDS"/>
    <property type="molecule type" value="Genomic_DNA"/>
</dbReference>
<dbReference type="eggNOG" id="KOG4249">
    <property type="taxonomic scope" value="Eukaryota"/>
</dbReference>
<evidence type="ECO:0000256" key="1">
    <source>
        <dbReference type="ARBA" id="ARBA00004370"/>
    </source>
</evidence>
<organism evidence="9 10">
    <name type="scientific">Magnaporthiopsis poae (strain ATCC 64411 / 73-15)</name>
    <name type="common">Kentucky bluegrass fungus</name>
    <name type="synonym">Magnaporthe poae</name>
    <dbReference type="NCBI Taxonomy" id="644358"/>
    <lineage>
        <taxon>Eukaryota</taxon>
        <taxon>Fungi</taxon>
        <taxon>Dikarya</taxon>
        <taxon>Ascomycota</taxon>
        <taxon>Pezizomycotina</taxon>
        <taxon>Sordariomycetes</taxon>
        <taxon>Sordariomycetidae</taxon>
        <taxon>Magnaporthales</taxon>
        <taxon>Magnaporthaceae</taxon>
        <taxon>Magnaporthiopsis</taxon>
    </lineage>
</organism>
<gene>
    <name evidence="8" type="ORF">MAPG_05926</name>
</gene>
<dbReference type="OrthoDB" id="364779at2759"/>
<dbReference type="EnsemblFungi" id="MAPG_05926T0">
    <property type="protein sequence ID" value="MAPG_05926T0"/>
    <property type="gene ID" value="MAPG_05926"/>
</dbReference>
<dbReference type="AlphaFoldDB" id="A0A0C4E0P5"/>
<dbReference type="VEuPathDB" id="FungiDB:MAPG_05926"/>
<comment type="similarity">
    <text evidence="2">Belongs to the RUS1 family.</text>
</comment>
<dbReference type="PANTHER" id="PTHR12770:SF31">
    <property type="entry name" value="RUS FAMILY MEMBER 1"/>
    <property type="match status" value="1"/>
</dbReference>
<keyword evidence="5" id="KW-0472">Membrane</keyword>
<dbReference type="InterPro" id="IPR006968">
    <property type="entry name" value="RUS_fam"/>
</dbReference>
<evidence type="ECO:0000313" key="9">
    <source>
        <dbReference type="EnsemblFungi" id="MAPG_05926T0"/>
    </source>
</evidence>
<dbReference type="GO" id="GO:0016020">
    <property type="term" value="C:membrane"/>
    <property type="evidence" value="ECO:0007669"/>
    <property type="project" value="UniProtKB-SubCell"/>
</dbReference>
<proteinExistence type="inferred from homology"/>
<evidence type="ECO:0000256" key="2">
    <source>
        <dbReference type="ARBA" id="ARBA00007558"/>
    </source>
</evidence>
<evidence type="ECO:0000256" key="3">
    <source>
        <dbReference type="ARBA" id="ARBA00022692"/>
    </source>
</evidence>
<evidence type="ECO:0000259" key="7">
    <source>
        <dbReference type="Pfam" id="PF04884"/>
    </source>
</evidence>
<evidence type="ECO:0000256" key="4">
    <source>
        <dbReference type="ARBA" id="ARBA00022989"/>
    </source>
</evidence>
<reference evidence="8" key="3">
    <citation type="submission" date="2011-03" db="EMBL/GenBank/DDBJ databases">
        <title>Annotation of Magnaporthe poae ATCC 64411.</title>
        <authorList>
            <person name="Ma L.-J."/>
            <person name="Dead R."/>
            <person name="Young S.K."/>
            <person name="Zeng Q."/>
            <person name="Gargeya S."/>
            <person name="Fitzgerald M."/>
            <person name="Haas B."/>
            <person name="Abouelleil A."/>
            <person name="Alvarado L."/>
            <person name="Arachchi H.M."/>
            <person name="Berlin A."/>
            <person name="Brown A."/>
            <person name="Chapman S.B."/>
            <person name="Chen Z."/>
            <person name="Dunbar C."/>
            <person name="Freedman E."/>
            <person name="Gearin G."/>
            <person name="Gellesch M."/>
            <person name="Goldberg J."/>
            <person name="Griggs A."/>
            <person name="Gujja S."/>
            <person name="Heiman D."/>
            <person name="Howarth C."/>
            <person name="Larson L."/>
            <person name="Lui A."/>
            <person name="MacDonald P.J.P."/>
            <person name="Mehta T."/>
            <person name="Montmayeur A."/>
            <person name="Murphy C."/>
            <person name="Neiman D."/>
            <person name="Pearson M."/>
            <person name="Priest M."/>
            <person name="Roberts A."/>
            <person name="Saif S."/>
            <person name="Shea T."/>
            <person name="Shenoy N."/>
            <person name="Sisk P."/>
            <person name="Stolte C."/>
            <person name="Sykes S."/>
            <person name="Yandava C."/>
            <person name="Wortman J."/>
            <person name="Nusbaum C."/>
            <person name="Birren B."/>
        </authorList>
    </citation>
    <scope>NUCLEOTIDE SEQUENCE</scope>
    <source>
        <strain evidence="8">ATCC 64411</strain>
    </source>
</reference>